<keyword evidence="1" id="KW-0862">Zinc</keyword>
<feature type="domain" description="RING-type" evidence="3">
    <location>
        <begin position="144"/>
        <end position="186"/>
    </location>
</feature>
<evidence type="ECO:0000313" key="4">
    <source>
        <dbReference type="EMBL" id="KAK9947840.1"/>
    </source>
</evidence>
<keyword evidence="5" id="KW-1185">Reference proteome</keyword>
<dbReference type="InterPro" id="IPR053070">
    <property type="entry name" value="RING-type_E3_ubiquitin-ligase"/>
</dbReference>
<sequence length="204" mass="22829">MEYVVSAAILLFPIVIVLCVIIGVEKKIRVAKPELAPAIDIVVSLLMLLIIFLVRTIVLGSISSVEYSIDSRIITILRIGFSIPMLPCIYDLIVTAGPYMIILMQHLHSNATFLLVRFGVKRPQGYAIFSYQMDEEIGFCSGKCAICLMEYETKDTCALLDKCGHTFHHLCFHKCLTESTRCPLCRQNIKNCALKNKELDVAAN</sequence>
<dbReference type="InterPro" id="IPR013083">
    <property type="entry name" value="Znf_RING/FYVE/PHD"/>
</dbReference>
<proteinExistence type="predicted"/>
<dbReference type="InterPro" id="IPR001841">
    <property type="entry name" value="Znf_RING"/>
</dbReference>
<dbReference type="Proteomes" id="UP001457282">
    <property type="component" value="Unassembled WGS sequence"/>
</dbReference>
<comment type="caution">
    <text evidence="4">The sequence shown here is derived from an EMBL/GenBank/DDBJ whole genome shotgun (WGS) entry which is preliminary data.</text>
</comment>
<reference evidence="4 5" key="1">
    <citation type="journal article" date="2023" name="G3 (Bethesda)">
        <title>A chromosome-length genome assembly and annotation of blackberry (Rubus argutus, cv. 'Hillquist').</title>
        <authorList>
            <person name="Bruna T."/>
            <person name="Aryal R."/>
            <person name="Dudchenko O."/>
            <person name="Sargent D.J."/>
            <person name="Mead D."/>
            <person name="Buti M."/>
            <person name="Cavallini A."/>
            <person name="Hytonen T."/>
            <person name="Andres J."/>
            <person name="Pham M."/>
            <person name="Weisz D."/>
            <person name="Mascagni F."/>
            <person name="Usai G."/>
            <person name="Natali L."/>
            <person name="Bassil N."/>
            <person name="Fernandez G.E."/>
            <person name="Lomsadze A."/>
            <person name="Armour M."/>
            <person name="Olukolu B."/>
            <person name="Poorten T."/>
            <person name="Britton C."/>
            <person name="Davik J."/>
            <person name="Ashrafi H."/>
            <person name="Aiden E.L."/>
            <person name="Borodovsky M."/>
            <person name="Worthington M."/>
        </authorList>
    </citation>
    <scope>NUCLEOTIDE SEQUENCE [LARGE SCALE GENOMIC DNA]</scope>
    <source>
        <strain evidence="4">PI 553951</strain>
    </source>
</reference>
<organism evidence="4 5">
    <name type="scientific">Rubus argutus</name>
    <name type="common">Southern blackberry</name>
    <dbReference type="NCBI Taxonomy" id="59490"/>
    <lineage>
        <taxon>Eukaryota</taxon>
        <taxon>Viridiplantae</taxon>
        <taxon>Streptophyta</taxon>
        <taxon>Embryophyta</taxon>
        <taxon>Tracheophyta</taxon>
        <taxon>Spermatophyta</taxon>
        <taxon>Magnoliopsida</taxon>
        <taxon>eudicotyledons</taxon>
        <taxon>Gunneridae</taxon>
        <taxon>Pentapetalae</taxon>
        <taxon>rosids</taxon>
        <taxon>fabids</taxon>
        <taxon>Rosales</taxon>
        <taxon>Rosaceae</taxon>
        <taxon>Rosoideae</taxon>
        <taxon>Rosoideae incertae sedis</taxon>
        <taxon>Rubus</taxon>
    </lineage>
</organism>
<dbReference type="GO" id="GO:0008270">
    <property type="term" value="F:zinc ion binding"/>
    <property type="evidence" value="ECO:0007669"/>
    <property type="project" value="UniProtKB-KW"/>
</dbReference>
<evidence type="ECO:0000256" key="2">
    <source>
        <dbReference type="SAM" id="Phobius"/>
    </source>
</evidence>
<dbReference type="Gene3D" id="3.30.40.10">
    <property type="entry name" value="Zinc/RING finger domain, C3HC4 (zinc finger)"/>
    <property type="match status" value="1"/>
</dbReference>
<keyword evidence="2" id="KW-0812">Transmembrane</keyword>
<gene>
    <name evidence="4" type="ORF">M0R45_003441</name>
</gene>
<dbReference type="PANTHER" id="PTHR47035">
    <property type="entry name" value="OS11G0150450 PROTEIN"/>
    <property type="match status" value="1"/>
</dbReference>
<feature type="transmembrane region" description="Helical" evidence="2">
    <location>
        <begin position="6"/>
        <end position="24"/>
    </location>
</feature>
<feature type="transmembrane region" description="Helical" evidence="2">
    <location>
        <begin position="36"/>
        <end position="59"/>
    </location>
</feature>
<name>A0AAW1YF47_RUBAR</name>
<keyword evidence="1" id="KW-0863">Zinc-finger</keyword>
<keyword evidence="2" id="KW-0472">Membrane</keyword>
<evidence type="ECO:0000259" key="3">
    <source>
        <dbReference type="PROSITE" id="PS50089"/>
    </source>
</evidence>
<feature type="transmembrane region" description="Helical" evidence="2">
    <location>
        <begin position="79"/>
        <end position="102"/>
    </location>
</feature>
<dbReference type="Pfam" id="PF13639">
    <property type="entry name" value="zf-RING_2"/>
    <property type="match status" value="1"/>
</dbReference>
<dbReference type="SMART" id="SM00184">
    <property type="entry name" value="RING"/>
    <property type="match status" value="1"/>
</dbReference>
<dbReference type="EMBL" id="JBEDUW010000001">
    <property type="protein sequence ID" value="KAK9947840.1"/>
    <property type="molecule type" value="Genomic_DNA"/>
</dbReference>
<evidence type="ECO:0000256" key="1">
    <source>
        <dbReference type="PROSITE-ProRule" id="PRU00175"/>
    </source>
</evidence>
<protein>
    <recommendedName>
        <fullName evidence="3">RING-type domain-containing protein</fullName>
    </recommendedName>
</protein>
<keyword evidence="2" id="KW-1133">Transmembrane helix</keyword>
<dbReference type="PROSITE" id="PS50089">
    <property type="entry name" value="ZF_RING_2"/>
    <property type="match status" value="1"/>
</dbReference>
<keyword evidence="1" id="KW-0479">Metal-binding</keyword>
<dbReference type="AlphaFoldDB" id="A0AAW1YF47"/>
<dbReference type="PANTHER" id="PTHR47035:SF3">
    <property type="entry name" value="OS11G0150450 PROTEIN"/>
    <property type="match status" value="1"/>
</dbReference>
<dbReference type="SUPFAM" id="SSF57850">
    <property type="entry name" value="RING/U-box"/>
    <property type="match status" value="1"/>
</dbReference>
<accession>A0AAW1YF47</accession>
<evidence type="ECO:0000313" key="5">
    <source>
        <dbReference type="Proteomes" id="UP001457282"/>
    </source>
</evidence>